<dbReference type="Pfam" id="PF16477">
    <property type="entry name" value="DUF5054"/>
    <property type="match status" value="1"/>
</dbReference>
<dbReference type="AlphaFoldDB" id="A0A9D1IXC8"/>
<dbReference type="InterPro" id="IPR011330">
    <property type="entry name" value="Glyco_hydro/deAcase_b/a-brl"/>
</dbReference>
<dbReference type="SUPFAM" id="SSF88713">
    <property type="entry name" value="Glycoside hydrolase/deacetylase"/>
    <property type="match status" value="1"/>
</dbReference>
<dbReference type="InterPro" id="IPR032482">
    <property type="entry name" value="DUF5054"/>
</dbReference>
<reference evidence="1" key="1">
    <citation type="submission" date="2020-10" db="EMBL/GenBank/DDBJ databases">
        <authorList>
            <person name="Gilroy R."/>
        </authorList>
    </citation>
    <scope>NUCLEOTIDE SEQUENCE</scope>
    <source>
        <strain evidence="1">ChiBcec15-4380</strain>
    </source>
</reference>
<comment type="caution">
    <text evidence="1">The sequence shown here is derived from an EMBL/GenBank/DDBJ whole genome shotgun (WGS) entry which is preliminary data.</text>
</comment>
<dbReference type="GO" id="GO:0005975">
    <property type="term" value="P:carbohydrate metabolic process"/>
    <property type="evidence" value="ECO:0007669"/>
    <property type="project" value="InterPro"/>
</dbReference>
<dbReference type="EMBL" id="DVHE01000057">
    <property type="protein sequence ID" value="HIR51097.1"/>
    <property type="molecule type" value="Genomic_DNA"/>
</dbReference>
<dbReference type="InterPro" id="IPR027291">
    <property type="entry name" value="Glyco_hydro_38_N_sf"/>
</dbReference>
<dbReference type="Proteomes" id="UP000824239">
    <property type="component" value="Unassembled WGS sequence"/>
</dbReference>
<dbReference type="Gene3D" id="3.20.110.10">
    <property type="entry name" value="Glycoside hydrolase 38, N terminal domain"/>
    <property type="match status" value="1"/>
</dbReference>
<gene>
    <name evidence="1" type="ORF">IAA53_07410</name>
</gene>
<sequence>MRKILLVFKTHLDLGFTDLAENVRQRYLTQFIPQALALARETRNTDHRFVWTIGSWLLEEYRRSLPCPDALDEAVARGDIRWHALPFTTHTEYMTPELFRYGLSISKELDQRYGMATKAAKMTDVPGHTVAMVPLLAQAGVRFLHIGVNPASTVPDVPDLFWWQAPTGDQVLVMYNGSYGEMTPIGESGAAVYFAHTGDNNGPQSAAQIAALYQSLRSRYPGAEIVAATLEDVAELALAQEGLPTLSCEIGDSWIHGTGTDPQKTSQFRSLLRVPQSEQVYTALLPVPEHTWGLDEKTHLPENYWKDFRGERRFFARQEFEQARTTPRFQRMEQSWQEQRDYMKGLPGAEEASRSRTDLTGFQEVPVGSVLDIGGFSLAVDATGALVRLTHAGREWADASHPLGRFLYEVFSQREYDRWRAQYMTSQEDWAIEDFGKLGVEQANDRLRQYVPAVTGLFRQGNTLVICSAFPKEAVERFGAPAFLETRLTCLQEKLQVDAAWFQKAASRIPEAIWMDFSPRAKLQAIHKLGLWLNPFDVVAGGNRRMHHTQKGVRWAGLELEGLDTGLVSLGGPTLLEFDRTLPDQSAGAWWNLYNNVWGTNFPMWYGQDARFRFILDFAQFSEH</sequence>
<reference evidence="1" key="2">
    <citation type="journal article" date="2021" name="PeerJ">
        <title>Extensive microbial diversity within the chicken gut microbiome revealed by metagenomics and culture.</title>
        <authorList>
            <person name="Gilroy R."/>
            <person name="Ravi A."/>
            <person name="Getino M."/>
            <person name="Pursley I."/>
            <person name="Horton D.L."/>
            <person name="Alikhan N.F."/>
            <person name="Baker D."/>
            <person name="Gharbi K."/>
            <person name="Hall N."/>
            <person name="Watson M."/>
            <person name="Adriaenssens E.M."/>
            <person name="Foster-Nyarko E."/>
            <person name="Jarju S."/>
            <person name="Secka A."/>
            <person name="Antonio M."/>
            <person name="Oren A."/>
            <person name="Chaudhuri R.R."/>
            <person name="La Ragione R."/>
            <person name="Hildebrand F."/>
            <person name="Pallen M.J."/>
        </authorList>
    </citation>
    <scope>NUCLEOTIDE SEQUENCE</scope>
    <source>
        <strain evidence="1">ChiBcec15-4380</strain>
    </source>
</reference>
<accession>A0A9D1IXC8</accession>
<organism evidence="1 2">
    <name type="scientific">Candidatus Avoscillospira avicola</name>
    <dbReference type="NCBI Taxonomy" id="2840706"/>
    <lineage>
        <taxon>Bacteria</taxon>
        <taxon>Bacillati</taxon>
        <taxon>Bacillota</taxon>
        <taxon>Clostridia</taxon>
        <taxon>Eubacteriales</taxon>
        <taxon>Oscillospiraceae</taxon>
        <taxon>Oscillospiraceae incertae sedis</taxon>
        <taxon>Candidatus Avoscillospira</taxon>
    </lineage>
</organism>
<proteinExistence type="predicted"/>
<evidence type="ECO:0000313" key="2">
    <source>
        <dbReference type="Proteomes" id="UP000824239"/>
    </source>
</evidence>
<name>A0A9D1IXC8_9FIRM</name>
<protein>
    <submittedName>
        <fullName evidence="1">DUF5054 domain-containing protein</fullName>
    </submittedName>
</protein>
<evidence type="ECO:0000313" key="1">
    <source>
        <dbReference type="EMBL" id="HIR51097.1"/>
    </source>
</evidence>
<dbReference type="CDD" id="cd10791">
    <property type="entry name" value="GH38N_AMII_like_1"/>
    <property type="match status" value="1"/>
</dbReference>